<accession>A0A4Z1PDX2</accession>
<dbReference type="EMBL" id="SNSC02000012">
    <property type="protein sequence ID" value="TID19501.1"/>
    <property type="molecule type" value="Genomic_DNA"/>
</dbReference>
<organism evidence="3 4">
    <name type="scientific">Venturia nashicola</name>
    <dbReference type="NCBI Taxonomy" id="86259"/>
    <lineage>
        <taxon>Eukaryota</taxon>
        <taxon>Fungi</taxon>
        <taxon>Dikarya</taxon>
        <taxon>Ascomycota</taxon>
        <taxon>Pezizomycotina</taxon>
        <taxon>Dothideomycetes</taxon>
        <taxon>Pleosporomycetidae</taxon>
        <taxon>Venturiales</taxon>
        <taxon>Venturiaceae</taxon>
        <taxon>Venturia</taxon>
    </lineage>
</organism>
<keyword evidence="2" id="KW-0472">Membrane</keyword>
<sequence>MVGVELVMTVAPTLMNAFYITALVAQQALKSFRLLTLYGPSGLLLYYFGSLVTWRVEAQVLGQLDDDEAMQFKKSVQDECTMVSVAAAIVAQIAITGLSLNGLSQAHWTAKGFLVFSLTSALMAVYYATTQQRALGRVLRAKQVREWIRGHAVVRARGKSRTVNFKLKDGILGFLVEMRSDTIPAPLGDLWKSIREAVQTAEGKWPQKLSDYDWNAIMKALEVWRQPPRELLPCDPRDLDVSQVHLLTTPGFLRRKCFTPSVLSVITISAPQMLLSASLLTLLVGFGVYLGFTWTRKLDTLAALHDSRNVFIMYLVGLGVCIFVYSISRIVQEMDLRTEHQILEDHVKEYVTTQKASLETAWGVTDLVFDDKNQLRFKQLPEVLDQEQDVSTSSSAPHESTAPVSPRPQSLPETSHDIFNANSIPHTMTV</sequence>
<feature type="transmembrane region" description="Helical" evidence="2">
    <location>
        <begin position="112"/>
        <end position="129"/>
    </location>
</feature>
<feature type="transmembrane region" description="Helical" evidence="2">
    <location>
        <begin position="310"/>
        <end position="327"/>
    </location>
</feature>
<gene>
    <name evidence="3" type="ORF">E6O75_ATG06839</name>
</gene>
<protein>
    <submittedName>
        <fullName evidence="3">Uncharacterized protein</fullName>
    </submittedName>
</protein>
<feature type="compositionally biased region" description="Polar residues" evidence="1">
    <location>
        <begin position="420"/>
        <end position="430"/>
    </location>
</feature>
<keyword evidence="2" id="KW-1133">Transmembrane helix</keyword>
<proteinExistence type="predicted"/>
<dbReference type="Proteomes" id="UP000298493">
    <property type="component" value="Unassembled WGS sequence"/>
</dbReference>
<evidence type="ECO:0000256" key="2">
    <source>
        <dbReference type="SAM" id="Phobius"/>
    </source>
</evidence>
<keyword evidence="2" id="KW-0812">Transmembrane</keyword>
<name>A0A4Z1PDX2_9PEZI</name>
<dbReference type="AlphaFoldDB" id="A0A4Z1PDX2"/>
<feature type="compositionally biased region" description="Polar residues" evidence="1">
    <location>
        <begin position="389"/>
        <end position="398"/>
    </location>
</feature>
<evidence type="ECO:0000313" key="3">
    <source>
        <dbReference type="EMBL" id="TID19501.1"/>
    </source>
</evidence>
<keyword evidence="4" id="KW-1185">Reference proteome</keyword>
<reference evidence="3 4" key="1">
    <citation type="submission" date="2019-04" db="EMBL/GenBank/DDBJ databases">
        <title>High contiguity whole genome sequence and gene annotation resource for two Venturia nashicola isolates.</title>
        <authorList>
            <person name="Prokchorchik M."/>
            <person name="Won K."/>
            <person name="Lee Y."/>
            <person name="Choi E.D."/>
            <person name="Segonzac C."/>
            <person name="Sohn K.H."/>
        </authorList>
    </citation>
    <scope>NUCLEOTIDE SEQUENCE [LARGE SCALE GENOMIC DNA]</scope>
    <source>
        <strain evidence="3 4">PRI2</strain>
    </source>
</reference>
<evidence type="ECO:0000313" key="4">
    <source>
        <dbReference type="Proteomes" id="UP000298493"/>
    </source>
</evidence>
<evidence type="ECO:0000256" key="1">
    <source>
        <dbReference type="SAM" id="MobiDB-lite"/>
    </source>
</evidence>
<comment type="caution">
    <text evidence="3">The sequence shown here is derived from an EMBL/GenBank/DDBJ whole genome shotgun (WGS) entry which is preliminary data.</text>
</comment>
<dbReference type="STRING" id="86259.A0A4Z1PDX2"/>
<feature type="region of interest" description="Disordered" evidence="1">
    <location>
        <begin position="388"/>
        <end position="430"/>
    </location>
</feature>
<feature type="transmembrane region" description="Helical" evidence="2">
    <location>
        <begin position="6"/>
        <end position="25"/>
    </location>
</feature>
<feature type="transmembrane region" description="Helical" evidence="2">
    <location>
        <begin position="80"/>
        <end position="100"/>
    </location>
</feature>
<feature type="transmembrane region" description="Helical" evidence="2">
    <location>
        <begin position="262"/>
        <end position="290"/>
    </location>
</feature>